<evidence type="ECO:0000313" key="1">
    <source>
        <dbReference type="EMBL" id="MFC3579250.1"/>
    </source>
</evidence>
<dbReference type="Proteomes" id="UP001595713">
    <property type="component" value="Unassembled WGS sequence"/>
</dbReference>
<evidence type="ECO:0000313" key="2">
    <source>
        <dbReference type="Proteomes" id="UP001595713"/>
    </source>
</evidence>
<accession>A0ABV7SVA0</accession>
<proteinExistence type="predicted"/>
<gene>
    <name evidence="1" type="ORF">ACFONA_03655</name>
</gene>
<sequence length="1259" mass="139097">MGPFDVTKEMVAGLSDEGLRELLRHLLETEAKVRGIAVTGISVGGNQTAGDGGVDASIAWTGDPRPKGWLPRRTNIFQSKAEAMGPAKITKEMRRNGEPRPIFTELAKKRGSYIIFSTDDPSASAYDTRIDAMREAIADVPNNDRIALDFYGADRIARWANEHVGIAAWLLGRLGRPRGGWEPHGNWSRAAEPGGRYVLDETSRAKVGGAFVPVVEAISRIRAHLAVPRNAVRLIGLSGMGKTRLAEALFDKRLQSGSELPSSSAIYADAGLKPDVSPALLTEQLASGRTPAIIVVDNCSQRLHGQLAELVKRDTSQASLLTIDYDVKGEGTAGLLVSLTDNSETVLVDLLEHRFPRLSRAERDHLAKFSGGNARIALKIAEASRPGVDLSKLNDAELLDRLFQVEREAADDDARLCAAVASLVYAFYVKDHGNHVAEYATLAGIAETTPAKFHRAVARFLDWGIVQKRGPQRAVMPQPLANMLAAPLIRQSDPSVLIGQFLSGPRRLFASFARRIGQLHDVPEAAEIARLLLDDGGTLGRPGVLDDVDSGAFVHIAPCNPEAALAAIERELAGPDRDRLLVPDKRRRDYTQLLVQIAHDARFFQRVVDVLAAFTLADGEVSEELRARNHLLERFWPILSFTHANQAQRLSTLDAMIASEDDRVRSLGVEALDHMMDSGRFNSSLNLEFGARSLLSEWRPYNGDGYEPWFKAAYDRLVTVSRGEGAPAERARQVIAQHFREHVSADFADLAMEAMRQVRGNGFWEEGWRDVNDALHFQKRREGKADRVALIRLERDMRPRTVDDLFEAFVLGEPWRHWHPSGRDRSPFRKVGLLARAVGRCLVRDGVDLNPYVARAARRGGYNSARQFGVGLARATRDPEALWHQAYAALETHAPKERDPSILDGMLQGARLHSPDWVSGKLDDIVDDPLLSQHLVELHTAVPLDEAAIERFRTALRQGRVAPDRFALLMAGGVTQTIPAPGLARFLRELFDHEGGQLPAMQVLHMRIYGDRSDGLEVDEALVDLGRDLLARPEIYSDDFARQDHGIDVIANSALRGDGAEQAARGVCRAMVAAARDKPYSYPDVGPIASTLLRLHPQVVFDEIVAKSDNEHLIGGFFGGWRINDEDFEPNEVDVDADALFNWVREAPAERAVKLANFIPYTTKHADGSSLDWSPMALDLLALSPDKVAVLRTYEHRFFSGGGSGSFALRFVRRRPLVAAMKTNESDTVREWAAEASERLEANIVRWDEREAADDSLFE</sequence>
<dbReference type="RefSeq" id="WP_380815903.1">
    <property type="nucleotide sequence ID" value="NZ_JBHRXP010000001.1"/>
</dbReference>
<dbReference type="EMBL" id="JBHRXP010000001">
    <property type="protein sequence ID" value="MFC3579250.1"/>
    <property type="molecule type" value="Genomic_DNA"/>
</dbReference>
<organism evidence="1 2">
    <name type="scientific">Sphingomonas hylomeconis</name>
    <dbReference type="NCBI Taxonomy" id="1395958"/>
    <lineage>
        <taxon>Bacteria</taxon>
        <taxon>Pseudomonadati</taxon>
        <taxon>Pseudomonadota</taxon>
        <taxon>Alphaproteobacteria</taxon>
        <taxon>Sphingomonadales</taxon>
        <taxon>Sphingomonadaceae</taxon>
        <taxon>Sphingomonas</taxon>
    </lineage>
</organism>
<evidence type="ECO:0008006" key="3">
    <source>
        <dbReference type="Google" id="ProtNLM"/>
    </source>
</evidence>
<protein>
    <recommendedName>
        <fullName evidence="3">ATP-binding protein</fullName>
    </recommendedName>
</protein>
<reference evidence="2" key="1">
    <citation type="journal article" date="2019" name="Int. J. Syst. Evol. Microbiol.">
        <title>The Global Catalogue of Microorganisms (GCM) 10K type strain sequencing project: providing services to taxonomists for standard genome sequencing and annotation.</title>
        <authorList>
            <consortium name="The Broad Institute Genomics Platform"/>
            <consortium name="The Broad Institute Genome Sequencing Center for Infectious Disease"/>
            <person name="Wu L."/>
            <person name="Ma J."/>
        </authorList>
    </citation>
    <scope>NUCLEOTIDE SEQUENCE [LARGE SCALE GENOMIC DNA]</scope>
    <source>
        <strain evidence="2">KCTC 42739</strain>
    </source>
</reference>
<keyword evidence="2" id="KW-1185">Reference proteome</keyword>
<name>A0ABV7SVA0_9SPHN</name>
<comment type="caution">
    <text evidence="1">The sequence shown here is derived from an EMBL/GenBank/DDBJ whole genome shotgun (WGS) entry which is preliminary data.</text>
</comment>